<reference evidence="2 3" key="1">
    <citation type="submission" date="2019-01" db="EMBL/GenBank/DDBJ databases">
        <title>High-quality draft genome of. Pseudomonas songnenensis str. L103, a full-fledged denitrifier isolated from 100 meters deep aquifer in a heavily nitrogen fertilized agricultural area.</title>
        <authorList>
            <person name="Liu M."/>
            <person name="Liu B."/>
        </authorList>
    </citation>
    <scope>NUCLEOTIDE SEQUENCE [LARGE SCALE GENOMIC DNA]</scope>
    <source>
        <strain evidence="2 3">L103</strain>
    </source>
</reference>
<keyword evidence="1" id="KW-0472">Membrane</keyword>
<name>A0A482UBP1_9PSED</name>
<protein>
    <submittedName>
        <fullName evidence="2">DUF805 domain-containing protein</fullName>
    </submittedName>
</protein>
<dbReference type="AlphaFoldDB" id="A0A482UBP1"/>
<dbReference type="OrthoDB" id="9812349at2"/>
<keyword evidence="1" id="KW-1133">Transmembrane helix</keyword>
<keyword evidence="1" id="KW-0812">Transmembrane</keyword>
<gene>
    <name evidence="2" type="ORF">EJA06_006740</name>
</gene>
<feature type="transmembrane region" description="Helical" evidence="1">
    <location>
        <begin position="286"/>
        <end position="309"/>
    </location>
</feature>
<proteinExistence type="predicted"/>
<dbReference type="RefSeq" id="WP_126189080.1">
    <property type="nucleotide sequence ID" value="NZ_RWYU02000003.1"/>
</dbReference>
<dbReference type="Pfam" id="PF05656">
    <property type="entry name" value="DUF805"/>
    <property type="match status" value="1"/>
</dbReference>
<dbReference type="InterPro" id="IPR008523">
    <property type="entry name" value="DUF805"/>
</dbReference>
<comment type="caution">
    <text evidence="2">The sequence shown here is derived from an EMBL/GenBank/DDBJ whole genome shotgun (WGS) entry which is preliminary data.</text>
</comment>
<evidence type="ECO:0000256" key="1">
    <source>
        <dbReference type="SAM" id="Phobius"/>
    </source>
</evidence>
<evidence type="ECO:0000313" key="2">
    <source>
        <dbReference type="EMBL" id="RYJ62557.1"/>
    </source>
</evidence>
<dbReference type="EMBL" id="RWYU02000003">
    <property type="protein sequence ID" value="RYJ62557.1"/>
    <property type="molecule type" value="Genomic_DNA"/>
</dbReference>
<feature type="transmembrane region" description="Helical" evidence="1">
    <location>
        <begin position="211"/>
        <end position="232"/>
    </location>
</feature>
<accession>A0A482UBP1</accession>
<dbReference type="PANTHER" id="PTHR34980:SF3">
    <property type="entry name" value="BLR8105 PROTEIN"/>
    <property type="match status" value="1"/>
</dbReference>
<sequence length="317" mass="34433">MQEAQFKIVFNGELMPDMPIDTVKSNLARLFKTETSKVERLFGGQDAVIKTRLSQQEADKYLAALHRAGAKARKEPECVVPALSLVQTDEERTAAESERPATVMTCPKCGHTQGQSSECSACGIIIEKYLARQAQLRDAPAMQSRSTGLSPYAPPSADVNETMPLYGELKPLSITGRIGRLRYLAWSLVVMLTAVGLFAIAAMVMPISSTLGFVCMAVVGIGMLVVSVQIGVQRLHDFGWSGWLILLNLVPLLGSLFPFFMLLMPGNREVNRYGSPSPPNSRSVKVLAALWLLLIIFGLVAALTVPALVDMRRGAAL</sequence>
<dbReference type="PANTHER" id="PTHR34980">
    <property type="entry name" value="INNER MEMBRANE PROTEIN-RELATED-RELATED"/>
    <property type="match status" value="1"/>
</dbReference>
<feature type="transmembrane region" description="Helical" evidence="1">
    <location>
        <begin position="244"/>
        <end position="266"/>
    </location>
</feature>
<dbReference type="GO" id="GO:0005886">
    <property type="term" value="C:plasma membrane"/>
    <property type="evidence" value="ECO:0007669"/>
    <property type="project" value="TreeGrafter"/>
</dbReference>
<dbReference type="Proteomes" id="UP000282800">
    <property type="component" value="Unassembled WGS sequence"/>
</dbReference>
<evidence type="ECO:0000313" key="3">
    <source>
        <dbReference type="Proteomes" id="UP000282800"/>
    </source>
</evidence>
<organism evidence="2 3">
    <name type="scientific">Pseudomonas songnenensis</name>
    <dbReference type="NCBI Taxonomy" id="1176259"/>
    <lineage>
        <taxon>Bacteria</taxon>
        <taxon>Pseudomonadati</taxon>
        <taxon>Pseudomonadota</taxon>
        <taxon>Gammaproteobacteria</taxon>
        <taxon>Pseudomonadales</taxon>
        <taxon>Pseudomonadaceae</taxon>
        <taxon>Pseudomonas</taxon>
    </lineage>
</organism>
<feature type="transmembrane region" description="Helical" evidence="1">
    <location>
        <begin position="183"/>
        <end position="205"/>
    </location>
</feature>